<evidence type="ECO:0000313" key="2">
    <source>
        <dbReference type="Proteomes" id="UP000191056"/>
    </source>
</evidence>
<evidence type="ECO:0000313" key="1">
    <source>
        <dbReference type="EMBL" id="OPJ63709.1"/>
    </source>
</evidence>
<organism evidence="1 2">
    <name type="scientific">Clostridium chromiireducens</name>
    <dbReference type="NCBI Taxonomy" id="225345"/>
    <lineage>
        <taxon>Bacteria</taxon>
        <taxon>Bacillati</taxon>
        <taxon>Bacillota</taxon>
        <taxon>Clostridia</taxon>
        <taxon>Eubacteriales</taxon>
        <taxon>Clostridiaceae</taxon>
        <taxon>Clostridium</taxon>
    </lineage>
</organism>
<proteinExistence type="predicted"/>
<dbReference type="AlphaFoldDB" id="A0A1V4IUW7"/>
<sequence>MGVIKDIADIIVPNAQKRVKEGTSSKEALYREFEEIGYISNTNKERREINEYK</sequence>
<name>A0A1V4IUW7_9CLOT</name>
<dbReference type="Proteomes" id="UP000191056">
    <property type="component" value="Unassembled WGS sequence"/>
</dbReference>
<dbReference type="STRING" id="225345.CLCHR_15240"/>
<reference evidence="1 2" key="1">
    <citation type="submission" date="2017-03" db="EMBL/GenBank/DDBJ databases">
        <title>Genome sequence of Clostridium chromiireducens DSM 23318.</title>
        <authorList>
            <person name="Poehlein A."/>
            <person name="Daniel R."/>
        </authorList>
    </citation>
    <scope>NUCLEOTIDE SEQUENCE [LARGE SCALE GENOMIC DNA]</scope>
    <source>
        <strain evidence="1 2">DSM 23318</strain>
    </source>
</reference>
<gene>
    <name evidence="1" type="ORF">CLCHR_15240</name>
</gene>
<keyword evidence="2" id="KW-1185">Reference proteome</keyword>
<dbReference type="RefSeq" id="WP_169896777.1">
    <property type="nucleotide sequence ID" value="NZ_MZGT01000016.1"/>
</dbReference>
<protein>
    <submittedName>
        <fullName evidence="1">Uncharacterized protein</fullName>
    </submittedName>
</protein>
<dbReference type="EMBL" id="MZGT01000016">
    <property type="protein sequence ID" value="OPJ63709.1"/>
    <property type="molecule type" value="Genomic_DNA"/>
</dbReference>
<accession>A0A1V4IUW7</accession>
<comment type="caution">
    <text evidence="1">The sequence shown here is derived from an EMBL/GenBank/DDBJ whole genome shotgun (WGS) entry which is preliminary data.</text>
</comment>